<keyword evidence="2" id="KW-0378">Hydrolase</keyword>
<dbReference type="RefSeq" id="WP_161718074.1">
    <property type="nucleotide sequence ID" value="NZ_JAAAPO010000003.1"/>
</dbReference>
<evidence type="ECO:0000313" key="2">
    <source>
        <dbReference type="EMBL" id="NBC36725.1"/>
    </source>
</evidence>
<accession>A0ABW9XDW2</accession>
<dbReference type="InterPro" id="IPR029058">
    <property type="entry name" value="AB_hydrolase_fold"/>
</dbReference>
<dbReference type="SUPFAM" id="SSF53474">
    <property type="entry name" value="alpha/beta-Hydrolases"/>
    <property type="match status" value="1"/>
</dbReference>
<sequence>MPADFPLLLVPGLICDDRVFAAQIAAFPGATAMPGWGQTDSLTAMAQRVLDTAPDRFALLGHSMGARVALEVIRIAPARVAALALVSTGVHPVANGEADKRHALRDIGRMQGMAALVDKWLPPMIATPAHERLYAPMRAMCIAQGLPAYEAQIKALLHRPEVDSLLPTIACPTLSCTGALDVWSPPAQHEAMAAIIPGASLTIVPNAGHFLPAEQPEALNAAIAAWLDRIA</sequence>
<organism evidence="2 3">
    <name type="scientific">Novosphingobium ovatum</name>
    <dbReference type="NCBI Taxonomy" id="1908523"/>
    <lineage>
        <taxon>Bacteria</taxon>
        <taxon>Pseudomonadati</taxon>
        <taxon>Pseudomonadota</taxon>
        <taxon>Alphaproteobacteria</taxon>
        <taxon>Sphingomonadales</taxon>
        <taxon>Sphingomonadaceae</taxon>
        <taxon>Novosphingobium</taxon>
    </lineage>
</organism>
<dbReference type="Pfam" id="PF12697">
    <property type="entry name" value="Abhydrolase_6"/>
    <property type="match status" value="1"/>
</dbReference>
<name>A0ABW9XDW2_9SPHN</name>
<dbReference type="InterPro" id="IPR050266">
    <property type="entry name" value="AB_hydrolase_sf"/>
</dbReference>
<proteinExistence type="predicted"/>
<feature type="domain" description="AB hydrolase-1" evidence="1">
    <location>
        <begin position="34"/>
        <end position="222"/>
    </location>
</feature>
<comment type="caution">
    <text evidence="2">The sequence shown here is derived from an EMBL/GenBank/DDBJ whole genome shotgun (WGS) entry which is preliminary data.</text>
</comment>
<dbReference type="InterPro" id="IPR000073">
    <property type="entry name" value="AB_hydrolase_1"/>
</dbReference>
<reference evidence="3" key="1">
    <citation type="submission" date="2020-01" db="EMBL/GenBank/DDBJ databases">
        <title>Sphingomonas sp. strain CSW-10.</title>
        <authorList>
            <person name="Chen W.-M."/>
        </authorList>
    </citation>
    <scope>NUCLEOTIDE SEQUENCE [LARGE SCALE GENOMIC DNA]</scope>
    <source>
        <strain evidence="3">FSY-8</strain>
    </source>
</reference>
<keyword evidence="3" id="KW-1185">Reference proteome</keyword>
<protein>
    <submittedName>
        <fullName evidence="2">Alpha/beta fold hydrolase</fullName>
    </submittedName>
</protein>
<evidence type="ECO:0000259" key="1">
    <source>
        <dbReference type="Pfam" id="PF12697"/>
    </source>
</evidence>
<dbReference type="Proteomes" id="UP000753724">
    <property type="component" value="Unassembled WGS sequence"/>
</dbReference>
<dbReference type="EMBL" id="JAAAPO010000003">
    <property type="protein sequence ID" value="NBC36725.1"/>
    <property type="molecule type" value="Genomic_DNA"/>
</dbReference>
<evidence type="ECO:0000313" key="3">
    <source>
        <dbReference type="Proteomes" id="UP000753724"/>
    </source>
</evidence>
<gene>
    <name evidence="2" type="ORF">GTZ99_09160</name>
</gene>
<dbReference type="GO" id="GO:0016787">
    <property type="term" value="F:hydrolase activity"/>
    <property type="evidence" value="ECO:0007669"/>
    <property type="project" value="UniProtKB-KW"/>
</dbReference>
<dbReference type="PANTHER" id="PTHR43798">
    <property type="entry name" value="MONOACYLGLYCEROL LIPASE"/>
    <property type="match status" value="1"/>
</dbReference>
<dbReference type="Gene3D" id="3.40.50.1820">
    <property type="entry name" value="alpha/beta hydrolase"/>
    <property type="match status" value="1"/>
</dbReference>
<dbReference type="PANTHER" id="PTHR43798:SF29">
    <property type="entry name" value="AB HYDROLASE-1 DOMAIN-CONTAINING PROTEIN"/>
    <property type="match status" value="1"/>
</dbReference>